<keyword evidence="8" id="KW-0539">Nucleus</keyword>
<dbReference type="PANTHER" id="PTHR21358">
    <property type="entry name" value="PROTEIN MAELSTROM HOMOLOG"/>
    <property type="match status" value="1"/>
</dbReference>
<evidence type="ECO:0000256" key="3">
    <source>
        <dbReference type="ARBA" id="ARBA00007057"/>
    </source>
</evidence>
<dbReference type="InterPro" id="IPR039259">
    <property type="entry name" value="Protein_maelstrom"/>
</dbReference>
<keyword evidence="6" id="KW-0238">DNA-binding</keyword>
<accession>A0A182MX82</accession>
<organism evidence="11 12">
    <name type="scientific">Anopheles culicifacies</name>
    <dbReference type="NCBI Taxonomy" id="139723"/>
    <lineage>
        <taxon>Eukaryota</taxon>
        <taxon>Metazoa</taxon>
        <taxon>Ecdysozoa</taxon>
        <taxon>Arthropoda</taxon>
        <taxon>Hexapoda</taxon>
        <taxon>Insecta</taxon>
        <taxon>Pterygota</taxon>
        <taxon>Neoptera</taxon>
        <taxon>Endopterygota</taxon>
        <taxon>Diptera</taxon>
        <taxon>Nematocera</taxon>
        <taxon>Culicoidea</taxon>
        <taxon>Culicidae</taxon>
        <taxon>Anophelinae</taxon>
        <taxon>Anopheles</taxon>
        <taxon>culicifacies species complex</taxon>
    </lineage>
</organism>
<evidence type="ECO:0000256" key="9">
    <source>
        <dbReference type="SAM" id="MobiDB-lite"/>
    </source>
</evidence>
<dbReference type="Pfam" id="PF13017">
    <property type="entry name" value="Maelstrom"/>
    <property type="match status" value="1"/>
</dbReference>
<evidence type="ECO:0000256" key="4">
    <source>
        <dbReference type="ARBA" id="ARBA00022490"/>
    </source>
</evidence>
<protein>
    <recommendedName>
        <fullName evidence="10">Maelstrom domain-containing protein</fullName>
    </recommendedName>
</protein>
<dbReference type="EMBL" id="AXCM01000726">
    <property type="status" value="NOT_ANNOTATED_CDS"/>
    <property type="molecule type" value="Genomic_DNA"/>
</dbReference>
<evidence type="ECO:0000256" key="6">
    <source>
        <dbReference type="ARBA" id="ARBA00023125"/>
    </source>
</evidence>
<evidence type="ECO:0000313" key="11">
    <source>
        <dbReference type="EnsemblMetazoa" id="ACUA029027-PC"/>
    </source>
</evidence>
<dbReference type="AlphaFoldDB" id="A0A182MX82"/>
<dbReference type="VEuPathDB" id="VectorBase:ACUA029027"/>
<dbReference type="GO" id="GO:0007140">
    <property type="term" value="P:male meiotic nuclear division"/>
    <property type="evidence" value="ECO:0007669"/>
    <property type="project" value="TreeGrafter"/>
</dbReference>
<dbReference type="GO" id="GO:0043565">
    <property type="term" value="F:sequence-specific DNA binding"/>
    <property type="evidence" value="ECO:0007669"/>
    <property type="project" value="TreeGrafter"/>
</dbReference>
<evidence type="ECO:0000256" key="5">
    <source>
        <dbReference type="ARBA" id="ARBA00022782"/>
    </source>
</evidence>
<feature type="compositionally biased region" description="Basic and acidic residues" evidence="9">
    <location>
        <begin position="40"/>
        <end position="51"/>
    </location>
</feature>
<dbReference type="GO" id="GO:0043186">
    <property type="term" value="C:P granule"/>
    <property type="evidence" value="ECO:0007669"/>
    <property type="project" value="TreeGrafter"/>
</dbReference>
<evidence type="ECO:0000259" key="10">
    <source>
        <dbReference type="Pfam" id="PF13017"/>
    </source>
</evidence>
<dbReference type="PANTHER" id="PTHR21358:SF4">
    <property type="entry name" value="PROTEIN MAELSTROM HOMOLOG"/>
    <property type="match status" value="1"/>
</dbReference>
<sequence>MIELSGNNSEKTEVKRKSALERRIEQAKARLTSTTAASMHAERTQQREQRAEENNVLIAERLKSVELQHALKKEDFFIICMEHFCRTIDDDYIPAELGVIKYSLKDGVQTQLHMYINPGKIPVGLNFEANRHANKTHQLPTPPFALGLTDYNEIAEKLLCFLDAKEENQLQLFTDANGVLPVENMIKAILGNRIEKIELHVCSLPELFFRLQRSVQSHDMSMPVFPNVRKAQYTLDLDCFSFTSGISCKYHETNFLLNECALSQCIRWAYTISEHCCRPLGINLIPGKHCPATTKSVNVPFFDDDSSYDGEEKDDVVSFVSFATGYTSMLSAEVLSYYGDVDAMDSQSVCDRADVESIVSDMTVVNQDTPILACRKSLRFEEPEPKFNSGTLKYKQCTLKPLGRALLFGDSNGSKKYVSKYPSDGYTYHMEEH</sequence>
<name>A0A182MX82_9DIPT</name>
<dbReference type="GO" id="GO:0034587">
    <property type="term" value="P:piRNA processing"/>
    <property type="evidence" value="ECO:0007669"/>
    <property type="project" value="TreeGrafter"/>
</dbReference>
<dbReference type="EnsemblMetazoa" id="ACUA029027-RC">
    <property type="protein sequence ID" value="ACUA029027-PC"/>
    <property type="gene ID" value="ACUA029027"/>
</dbReference>
<dbReference type="GO" id="GO:0005634">
    <property type="term" value="C:nucleus"/>
    <property type="evidence" value="ECO:0007669"/>
    <property type="project" value="UniProtKB-SubCell"/>
</dbReference>
<feature type="region of interest" description="Disordered" evidence="9">
    <location>
        <begin position="1"/>
        <end position="20"/>
    </location>
</feature>
<keyword evidence="4" id="KW-0963">Cytoplasm</keyword>
<keyword evidence="5" id="KW-0221">Differentiation</keyword>
<dbReference type="Proteomes" id="UP000075883">
    <property type="component" value="Unassembled WGS sequence"/>
</dbReference>
<evidence type="ECO:0000256" key="8">
    <source>
        <dbReference type="ARBA" id="ARBA00023242"/>
    </source>
</evidence>
<dbReference type="GO" id="GO:0060964">
    <property type="term" value="P:regulation of miRNA-mediated gene silencing"/>
    <property type="evidence" value="ECO:0007669"/>
    <property type="project" value="InterPro"/>
</dbReference>
<reference evidence="11" key="2">
    <citation type="submission" date="2020-05" db="UniProtKB">
        <authorList>
            <consortium name="EnsemblMetazoa"/>
        </authorList>
    </citation>
    <scope>IDENTIFICATION</scope>
    <source>
        <strain evidence="11">A-37</strain>
    </source>
</reference>
<dbReference type="GO" id="GO:0007283">
    <property type="term" value="P:spermatogenesis"/>
    <property type="evidence" value="ECO:0007669"/>
    <property type="project" value="TreeGrafter"/>
</dbReference>
<evidence type="ECO:0000256" key="7">
    <source>
        <dbReference type="ARBA" id="ARBA00023158"/>
    </source>
</evidence>
<comment type="similarity">
    <text evidence="3">Belongs to the maelstrom family.</text>
</comment>
<keyword evidence="12" id="KW-1185">Reference proteome</keyword>
<proteinExistence type="inferred from homology"/>
<comment type="subcellular location">
    <subcellularLocation>
        <location evidence="2">Cytoplasm</location>
    </subcellularLocation>
    <subcellularLocation>
        <location evidence="1">Nucleus</location>
    </subcellularLocation>
</comment>
<feature type="region of interest" description="Disordered" evidence="9">
    <location>
        <begin position="28"/>
        <end position="51"/>
    </location>
</feature>
<keyword evidence="7" id="KW-0943">RNA-mediated gene silencing</keyword>
<dbReference type="GO" id="GO:0030154">
    <property type="term" value="P:cell differentiation"/>
    <property type="evidence" value="ECO:0007669"/>
    <property type="project" value="UniProtKB-KW"/>
</dbReference>
<feature type="compositionally biased region" description="Basic and acidic residues" evidence="9">
    <location>
        <begin position="10"/>
        <end position="20"/>
    </location>
</feature>
<reference evidence="12" key="1">
    <citation type="submission" date="2013-09" db="EMBL/GenBank/DDBJ databases">
        <title>The Genome Sequence of Anopheles culicifacies species A.</title>
        <authorList>
            <consortium name="The Broad Institute Genomics Platform"/>
            <person name="Neafsey D.E."/>
            <person name="Besansky N."/>
            <person name="Howell P."/>
            <person name="Walton C."/>
            <person name="Young S.K."/>
            <person name="Zeng Q."/>
            <person name="Gargeya S."/>
            <person name="Fitzgerald M."/>
            <person name="Haas B."/>
            <person name="Abouelleil A."/>
            <person name="Allen A.W."/>
            <person name="Alvarado L."/>
            <person name="Arachchi H.M."/>
            <person name="Berlin A.M."/>
            <person name="Chapman S.B."/>
            <person name="Gainer-Dewar J."/>
            <person name="Goldberg J."/>
            <person name="Griggs A."/>
            <person name="Gujja S."/>
            <person name="Hansen M."/>
            <person name="Howarth C."/>
            <person name="Imamovic A."/>
            <person name="Ireland A."/>
            <person name="Larimer J."/>
            <person name="McCowan C."/>
            <person name="Murphy C."/>
            <person name="Pearson M."/>
            <person name="Poon T.W."/>
            <person name="Priest M."/>
            <person name="Roberts A."/>
            <person name="Saif S."/>
            <person name="Shea T."/>
            <person name="Sisk P."/>
            <person name="Sykes S."/>
            <person name="Wortman J."/>
            <person name="Nusbaum C."/>
            <person name="Birren B."/>
        </authorList>
    </citation>
    <scope>NUCLEOTIDE SEQUENCE [LARGE SCALE GENOMIC DNA]</scope>
    <source>
        <strain evidence="12">A-37</strain>
    </source>
</reference>
<evidence type="ECO:0000256" key="2">
    <source>
        <dbReference type="ARBA" id="ARBA00004496"/>
    </source>
</evidence>
<feature type="domain" description="Maelstrom" evidence="10">
    <location>
        <begin position="87"/>
        <end position="295"/>
    </location>
</feature>
<dbReference type="InterPro" id="IPR024970">
    <property type="entry name" value="Maelstrom"/>
</dbReference>
<dbReference type="GO" id="GO:0045892">
    <property type="term" value="P:negative regulation of DNA-templated transcription"/>
    <property type="evidence" value="ECO:0007669"/>
    <property type="project" value="TreeGrafter"/>
</dbReference>
<evidence type="ECO:0000313" key="12">
    <source>
        <dbReference type="Proteomes" id="UP000075883"/>
    </source>
</evidence>
<evidence type="ECO:0000256" key="1">
    <source>
        <dbReference type="ARBA" id="ARBA00004123"/>
    </source>
</evidence>